<dbReference type="Proteomes" id="UP000054323">
    <property type="component" value="Unassembled WGS sequence"/>
</dbReference>
<evidence type="ECO:0000313" key="4">
    <source>
        <dbReference type="Proteomes" id="UP000054323"/>
    </source>
</evidence>
<feature type="compositionally biased region" description="Basic residues" evidence="2">
    <location>
        <begin position="71"/>
        <end position="80"/>
    </location>
</feature>
<accession>A0A101GLR0</accession>
<dbReference type="PATRIC" id="fig|2198.4.peg.1910"/>
<organism evidence="3 4">
    <name type="scientific">Methanoculleus marisnigri</name>
    <dbReference type="NCBI Taxonomy" id="2198"/>
    <lineage>
        <taxon>Archaea</taxon>
        <taxon>Methanobacteriati</taxon>
        <taxon>Methanobacteriota</taxon>
        <taxon>Stenosarchaea group</taxon>
        <taxon>Methanomicrobia</taxon>
        <taxon>Methanomicrobiales</taxon>
        <taxon>Methanomicrobiaceae</taxon>
        <taxon>Methanoculleus</taxon>
    </lineage>
</organism>
<reference evidence="4" key="1">
    <citation type="journal article" date="2015" name="MBio">
        <title>Genome-Resolved Metagenomic Analysis Reveals Roles for Candidate Phyla and Other Microbial Community Members in Biogeochemical Transformations in Oil Reservoirs.</title>
        <authorList>
            <person name="Hu P."/>
            <person name="Tom L."/>
            <person name="Singh A."/>
            <person name="Thomas B.C."/>
            <person name="Baker B.J."/>
            <person name="Piceno Y.M."/>
            <person name="Andersen G.L."/>
            <person name="Banfield J.F."/>
        </authorList>
    </citation>
    <scope>NUCLEOTIDE SEQUENCE [LARGE SCALE GENOMIC DNA]</scope>
</reference>
<dbReference type="Gene3D" id="3.40.47.10">
    <property type="match status" value="1"/>
</dbReference>
<gene>
    <name evidence="3" type="ORF">XD82_1514</name>
</gene>
<proteinExistence type="predicted"/>
<dbReference type="InterPro" id="IPR016039">
    <property type="entry name" value="Thiolase-like"/>
</dbReference>
<evidence type="ECO:0000313" key="3">
    <source>
        <dbReference type="EMBL" id="KUK60743.1"/>
    </source>
</evidence>
<evidence type="ECO:0000256" key="1">
    <source>
        <dbReference type="ARBA" id="ARBA00023229"/>
    </source>
</evidence>
<evidence type="ECO:0008006" key="5">
    <source>
        <dbReference type="Google" id="ProtNLM"/>
    </source>
</evidence>
<dbReference type="GO" id="GO:0008299">
    <property type="term" value="P:isoprenoid biosynthetic process"/>
    <property type="evidence" value="ECO:0007669"/>
    <property type="project" value="UniProtKB-KW"/>
</dbReference>
<name>A0A101GLR0_9EURY</name>
<dbReference type="SUPFAM" id="SSF53901">
    <property type="entry name" value="Thiolase-like"/>
    <property type="match status" value="1"/>
</dbReference>
<dbReference type="AlphaFoldDB" id="A0A101GLR0"/>
<feature type="region of interest" description="Disordered" evidence="2">
    <location>
        <begin position="56"/>
        <end position="80"/>
    </location>
</feature>
<evidence type="ECO:0000256" key="2">
    <source>
        <dbReference type="SAM" id="MobiDB-lite"/>
    </source>
</evidence>
<dbReference type="GO" id="GO:0016746">
    <property type="term" value="F:acyltransferase activity"/>
    <property type="evidence" value="ECO:0007669"/>
    <property type="project" value="InterPro"/>
</dbReference>
<keyword evidence="1" id="KW-0414">Isoprene biosynthesis</keyword>
<sequence>MVGIYSYGVYIPRYRIKVPEIARVWGANADDITRGLGVFEKSVPDLDEDTATIAVEAARAPTRSSPPPARSARRSGRPPT</sequence>
<dbReference type="EMBL" id="LGGD01000212">
    <property type="protein sequence ID" value="KUK60743.1"/>
    <property type="molecule type" value="Genomic_DNA"/>
</dbReference>
<protein>
    <recommendedName>
        <fullName evidence="5">Hydroxymethylglutaryl-CoA synthase</fullName>
    </recommendedName>
</protein>
<comment type="caution">
    <text evidence="3">The sequence shown here is derived from an EMBL/GenBank/DDBJ whole genome shotgun (WGS) entry which is preliminary data.</text>
</comment>